<dbReference type="AlphaFoldDB" id="A0A3M6BZC3"/>
<reference evidence="1 2" key="1">
    <citation type="submission" date="2018-08" db="EMBL/GenBank/DDBJ databases">
        <title>Recombination of ecologically and evolutionarily significant loci maintains genetic cohesion in the Pseudomonas syringae species complex.</title>
        <authorList>
            <person name="Dillon M."/>
            <person name="Thakur S."/>
            <person name="Almeida R.N.D."/>
            <person name="Weir B.S."/>
            <person name="Guttman D.S."/>
        </authorList>
    </citation>
    <scope>NUCLEOTIDE SEQUENCE [LARGE SCALE GENOMIC DNA]</scope>
    <source>
        <strain evidence="1 2">ICMP 11281</strain>
    </source>
</reference>
<dbReference type="Proteomes" id="UP000271631">
    <property type="component" value="Unassembled WGS sequence"/>
</dbReference>
<sequence length="72" mass="8081">MPRSISLSIMRAQAWASDLVSKFFSGLDSPYGESALPTVLYEHRAATADCRHSNHYRYCGAEQTHGKTDFQD</sequence>
<gene>
    <name evidence="1" type="ORF">ALP13_200139</name>
</gene>
<evidence type="ECO:0000313" key="1">
    <source>
        <dbReference type="EMBL" id="RMV36883.1"/>
    </source>
</evidence>
<accession>A0A3M6BZC3</accession>
<dbReference type="EMBL" id="RBUQ01000165">
    <property type="protein sequence ID" value="RMV36883.1"/>
    <property type="molecule type" value="Genomic_DNA"/>
</dbReference>
<comment type="caution">
    <text evidence="1">The sequence shown here is derived from an EMBL/GenBank/DDBJ whole genome shotgun (WGS) entry which is preliminary data.</text>
</comment>
<evidence type="ECO:0000313" key="2">
    <source>
        <dbReference type="Proteomes" id="UP000271631"/>
    </source>
</evidence>
<protein>
    <submittedName>
        <fullName evidence="1">Uncharacterized protein</fullName>
    </submittedName>
</protein>
<organism evidence="1 2">
    <name type="scientific">Pseudomonas syringae pv. maculicola</name>
    <dbReference type="NCBI Taxonomy" id="59511"/>
    <lineage>
        <taxon>Bacteria</taxon>
        <taxon>Pseudomonadati</taxon>
        <taxon>Pseudomonadota</taxon>
        <taxon>Gammaproteobacteria</taxon>
        <taxon>Pseudomonadales</taxon>
        <taxon>Pseudomonadaceae</taxon>
        <taxon>Pseudomonas</taxon>
    </lineage>
</organism>
<proteinExistence type="predicted"/>
<name>A0A3M6BZC3_PSEYM</name>